<feature type="non-terminal residue" evidence="2">
    <location>
        <position position="152"/>
    </location>
</feature>
<evidence type="ECO:0000313" key="3">
    <source>
        <dbReference type="Proteomes" id="UP000233551"/>
    </source>
</evidence>
<evidence type="ECO:0000256" key="1">
    <source>
        <dbReference type="SAM" id="MobiDB-lite"/>
    </source>
</evidence>
<keyword evidence="3" id="KW-1185">Reference proteome</keyword>
<proteinExistence type="predicted"/>
<dbReference type="AlphaFoldDB" id="A0A2I0KUV1"/>
<dbReference type="Proteomes" id="UP000233551">
    <property type="component" value="Unassembled WGS sequence"/>
</dbReference>
<gene>
    <name evidence="2" type="ORF">CRG98_007452</name>
</gene>
<comment type="caution">
    <text evidence="2">The sequence shown here is derived from an EMBL/GenBank/DDBJ whole genome shotgun (WGS) entry which is preliminary data.</text>
</comment>
<sequence>MGKKISSIFYWRSARHDDVASSLSLPNYPLHFFSQCRLSPSTSPLFLTCTQCALCTPPDPSSPSTPSRLRAIRRTRIFFPFRHTLALLGGQFSISIYRKSCDRYLPNASSFPQAHLASPSRKRPVLAVVTCAGSSGDPRPAVDPVGGRDWST</sequence>
<protein>
    <submittedName>
        <fullName evidence="2">Uncharacterized protein</fullName>
    </submittedName>
</protein>
<evidence type="ECO:0000313" key="2">
    <source>
        <dbReference type="EMBL" id="PKI72133.1"/>
    </source>
</evidence>
<feature type="region of interest" description="Disordered" evidence="1">
    <location>
        <begin position="133"/>
        <end position="152"/>
    </location>
</feature>
<reference evidence="2 3" key="1">
    <citation type="submission" date="2017-11" db="EMBL/GenBank/DDBJ databases">
        <title>De-novo sequencing of pomegranate (Punica granatum L.) genome.</title>
        <authorList>
            <person name="Akparov Z."/>
            <person name="Amiraslanov A."/>
            <person name="Hajiyeva S."/>
            <person name="Abbasov M."/>
            <person name="Kaur K."/>
            <person name="Hamwieh A."/>
            <person name="Solovyev V."/>
            <person name="Salamov A."/>
            <person name="Braich B."/>
            <person name="Kosarev P."/>
            <person name="Mahmoud A."/>
            <person name="Hajiyev E."/>
            <person name="Babayeva S."/>
            <person name="Izzatullayeva V."/>
            <person name="Mammadov A."/>
            <person name="Mammadov A."/>
            <person name="Sharifova S."/>
            <person name="Ojaghi J."/>
            <person name="Eynullazada K."/>
            <person name="Bayramov B."/>
            <person name="Abdulazimova A."/>
            <person name="Shahmuradov I."/>
        </authorList>
    </citation>
    <scope>NUCLEOTIDE SEQUENCE [LARGE SCALE GENOMIC DNA]</scope>
    <source>
        <strain evidence="3">cv. AG2017</strain>
        <tissue evidence="2">Leaf</tissue>
    </source>
</reference>
<name>A0A2I0KUV1_PUNGR</name>
<organism evidence="2 3">
    <name type="scientific">Punica granatum</name>
    <name type="common">Pomegranate</name>
    <dbReference type="NCBI Taxonomy" id="22663"/>
    <lineage>
        <taxon>Eukaryota</taxon>
        <taxon>Viridiplantae</taxon>
        <taxon>Streptophyta</taxon>
        <taxon>Embryophyta</taxon>
        <taxon>Tracheophyta</taxon>
        <taxon>Spermatophyta</taxon>
        <taxon>Magnoliopsida</taxon>
        <taxon>eudicotyledons</taxon>
        <taxon>Gunneridae</taxon>
        <taxon>Pentapetalae</taxon>
        <taxon>rosids</taxon>
        <taxon>malvids</taxon>
        <taxon>Myrtales</taxon>
        <taxon>Lythraceae</taxon>
        <taxon>Punica</taxon>
    </lineage>
</organism>
<dbReference type="EMBL" id="PGOL01000339">
    <property type="protein sequence ID" value="PKI72133.1"/>
    <property type="molecule type" value="Genomic_DNA"/>
</dbReference>
<accession>A0A2I0KUV1</accession>